<proteinExistence type="predicted"/>
<accession>A0ABQ2CHC3</accession>
<feature type="transmembrane region" description="Helical" evidence="1">
    <location>
        <begin position="58"/>
        <end position="78"/>
    </location>
</feature>
<keyword evidence="1" id="KW-0472">Membrane</keyword>
<dbReference type="Proteomes" id="UP000658754">
    <property type="component" value="Unassembled WGS sequence"/>
</dbReference>
<keyword evidence="1" id="KW-0812">Transmembrane</keyword>
<evidence type="ECO:0000313" key="2">
    <source>
        <dbReference type="EMBL" id="GGI89163.1"/>
    </source>
</evidence>
<evidence type="ECO:0000256" key="1">
    <source>
        <dbReference type="SAM" id="Phobius"/>
    </source>
</evidence>
<name>A0ABQ2CHC3_9MICC</name>
<comment type="caution">
    <text evidence="2">The sequence shown here is derived from an EMBL/GenBank/DDBJ whole genome shotgun (WGS) entry which is preliminary data.</text>
</comment>
<feature type="transmembrane region" description="Helical" evidence="1">
    <location>
        <begin position="35"/>
        <end position="52"/>
    </location>
</feature>
<reference evidence="3" key="1">
    <citation type="journal article" date="2019" name="Int. J. Syst. Evol. Microbiol.">
        <title>The Global Catalogue of Microorganisms (GCM) 10K type strain sequencing project: providing services to taxonomists for standard genome sequencing and annotation.</title>
        <authorList>
            <consortium name="The Broad Institute Genomics Platform"/>
            <consortium name="The Broad Institute Genome Sequencing Center for Infectious Disease"/>
            <person name="Wu L."/>
            <person name="Ma J."/>
        </authorList>
    </citation>
    <scope>NUCLEOTIDE SEQUENCE [LARGE SCALE GENOMIC DNA]</scope>
    <source>
        <strain evidence="3">CGMCC 1.3601</strain>
    </source>
</reference>
<feature type="transmembrane region" description="Helical" evidence="1">
    <location>
        <begin position="129"/>
        <end position="151"/>
    </location>
</feature>
<sequence length="170" mass="17334">MQALVAATRTGHGIRDMATTAGEVREAGPVLHRRMCATVTAGSCLMHLWLAASGHHDPWLGVLMVALAAVCVPCAFHIWRHSRVGALQQVAAAAVAMAALHAVLLLGAGGAGHAHGGGPASRLPDTTGAAQLLVVIGLELATALLAATLVARLRRQLGPASAVLHPFPGR</sequence>
<feature type="transmembrane region" description="Helical" evidence="1">
    <location>
        <begin position="90"/>
        <end position="109"/>
    </location>
</feature>
<protein>
    <submittedName>
        <fullName evidence="2">Uncharacterized protein</fullName>
    </submittedName>
</protein>
<dbReference type="EMBL" id="BMKV01000005">
    <property type="protein sequence ID" value="GGI89163.1"/>
    <property type="molecule type" value="Genomic_DNA"/>
</dbReference>
<keyword evidence="3" id="KW-1185">Reference proteome</keyword>
<gene>
    <name evidence="2" type="ORF">GCM10007175_28070</name>
</gene>
<evidence type="ECO:0000313" key="3">
    <source>
        <dbReference type="Proteomes" id="UP000658754"/>
    </source>
</evidence>
<organism evidence="2 3">
    <name type="scientific">Pseudarthrobacter scleromae</name>
    <dbReference type="NCBI Taxonomy" id="158897"/>
    <lineage>
        <taxon>Bacteria</taxon>
        <taxon>Bacillati</taxon>
        <taxon>Actinomycetota</taxon>
        <taxon>Actinomycetes</taxon>
        <taxon>Micrococcales</taxon>
        <taxon>Micrococcaceae</taxon>
        <taxon>Pseudarthrobacter</taxon>
    </lineage>
</organism>
<keyword evidence="1" id="KW-1133">Transmembrane helix</keyword>